<evidence type="ECO:0000313" key="2">
    <source>
        <dbReference type="EnsemblPlants" id="PAC:32966995.CDS.1"/>
    </source>
</evidence>
<proteinExistence type="predicted"/>
<dbReference type="Gramene" id="Pp3c1_26180V3.1">
    <property type="protein sequence ID" value="PAC:32966995.CDS.1"/>
    <property type="gene ID" value="Pp3c1_26180"/>
</dbReference>
<dbReference type="EMBL" id="ABEU02000001">
    <property type="protein sequence ID" value="PNR62776.1"/>
    <property type="molecule type" value="Genomic_DNA"/>
</dbReference>
<name>A0A2K1L9R8_PHYPA</name>
<evidence type="ECO:0000313" key="3">
    <source>
        <dbReference type="Proteomes" id="UP000006727"/>
    </source>
</evidence>
<dbReference type="EnsemblPlants" id="Pp3c1_26180V3.2">
    <property type="protein sequence ID" value="PAC:32966996.CDS.1"/>
    <property type="gene ID" value="Pp3c1_26180"/>
</dbReference>
<dbReference type="AlphaFoldDB" id="A0A2K1L9R8"/>
<dbReference type="EnsemblPlants" id="Pp3c1_26180V3.1">
    <property type="protein sequence ID" value="PAC:32966995.CDS.1"/>
    <property type="gene ID" value="Pp3c1_26180"/>
</dbReference>
<dbReference type="InParanoid" id="A0A2K1L9R8"/>
<dbReference type="Proteomes" id="UP000006727">
    <property type="component" value="Chromosome 1"/>
</dbReference>
<protein>
    <submittedName>
        <fullName evidence="1 2">Uncharacterized protein</fullName>
    </submittedName>
</protein>
<dbReference type="PaxDb" id="3218-PP1S21_95V6.1"/>
<accession>A0A2K1L9R8</accession>
<keyword evidence="3" id="KW-1185">Reference proteome</keyword>
<dbReference type="Gramene" id="Pp3c1_26180V3.2">
    <property type="protein sequence ID" value="PAC:32966996.CDS.1"/>
    <property type="gene ID" value="Pp3c1_26180"/>
</dbReference>
<reference evidence="1 3" key="2">
    <citation type="journal article" date="2018" name="Plant J.">
        <title>The Physcomitrella patens chromosome-scale assembly reveals moss genome structure and evolution.</title>
        <authorList>
            <person name="Lang D."/>
            <person name="Ullrich K.K."/>
            <person name="Murat F."/>
            <person name="Fuchs J."/>
            <person name="Jenkins J."/>
            <person name="Haas F.B."/>
            <person name="Piednoel M."/>
            <person name="Gundlach H."/>
            <person name="Van Bel M."/>
            <person name="Meyberg R."/>
            <person name="Vives C."/>
            <person name="Morata J."/>
            <person name="Symeonidi A."/>
            <person name="Hiss M."/>
            <person name="Muchero W."/>
            <person name="Kamisugi Y."/>
            <person name="Saleh O."/>
            <person name="Blanc G."/>
            <person name="Decker E.L."/>
            <person name="van Gessel N."/>
            <person name="Grimwood J."/>
            <person name="Hayes R.D."/>
            <person name="Graham S.W."/>
            <person name="Gunter L.E."/>
            <person name="McDaniel S.F."/>
            <person name="Hoernstein S.N.W."/>
            <person name="Larsson A."/>
            <person name="Li F.W."/>
            <person name="Perroud P.F."/>
            <person name="Phillips J."/>
            <person name="Ranjan P."/>
            <person name="Rokshar D.S."/>
            <person name="Rothfels C.J."/>
            <person name="Schneider L."/>
            <person name="Shu S."/>
            <person name="Stevenson D.W."/>
            <person name="Thummler F."/>
            <person name="Tillich M."/>
            <person name="Villarreal Aguilar J.C."/>
            <person name="Widiez T."/>
            <person name="Wong G.K."/>
            <person name="Wymore A."/>
            <person name="Zhang Y."/>
            <person name="Zimmer A.D."/>
            <person name="Quatrano R.S."/>
            <person name="Mayer K.F.X."/>
            <person name="Goodstein D."/>
            <person name="Casacuberta J.M."/>
            <person name="Vandepoele K."/>
            <person name="Reski R."/>
            <person name="Cuming A.C."/>
            <person name="Tuskan G.A."/>
            <person name="Maumus F."/>
            <person name="Salse J."/>
            <person name="Schmutz J."/>
            <person name="Rensing S.A."/>
        </authorList>
    </citation>
    <scope>NUCLEOTIDE SEQUENCE [LARGE SCALE GENOMIC DNA]</scope>
    <source>
        <strain evidence="2 3">cv. Gransden 2004</strain>
    </source>
</reference>
<reference evidence="1 3" key="1">
    <citation type="journal article" date="2008" name="Science">
        <title>The Physcomitrella genome reveals evolutionary insights into the conquest of land by plants.</title>
        <authorList>
            <person name="Rensing S."/>
            <person name="Lang D."/>
            <person name="Zimmer A."/>
            <person name="Terry A."/>
            <person name="Salamov A."/>
            <person name="Shapiro H."/>
            <person name="Nishiyama T."/>
            <person name="Perroud P.-F."/>
            <person name="Lindquist E."/>
            <person name="Kamisugi Y."/>
            <person name="Tanahashi T."/>
            <person name="Sakakibara K."/>
            <person name="Fujita T."/>
            <person name="Oishi K."/>
            <person name="Shin-I T."/>
            <person name="Kuroki Y."/>
            <person name="Toyoda A."/>
            <person name="Suzuki Y."/>
            <person name="Hashimoto A."/>
            <person name="Yamaguchi K."/>
            <person name="Sugano A."/>
            <person name="Kohara Y."/>
            <person name="Fujiyama A."/>
            <person name="Anterola A."/>
            <person name="Aoki S."/>
            <person name="Ashton N."/>
            <person name="Barbazuk W.B."/>
            <person name="Barker E."/>
            <person name="Bennetzen J."/>
            <person name="Bezanilla M."/>
            <person name="Blankenship R."/>
            <person name="Cho S.H."/>
            <person name="Dutcher S."/>
            <person name="Estelle M."/>
            <person name="Fawcett J.A."/>
            <person name="Gundlach H."/>
            <person name="Hanada K."/>
            <person name="Heyl A."/>
            <person name="Hicks K.A."/>
            <person name="Hugh J."/>
            <person name="Lohr M."/>
            <person name="Mayer K."/>
            <person name="Melkozernov A."/>
            <person name="Murata T."/>
            <person name="Nelson D."/>
            <person name="Pils B."/>
            <person name="Prigge M."/>
            <person name="Reiss B."/>
            <person name="Renner T."/>
            <person name="Rombauts S."/>
            <person name="Rushton P."/>
            <person name="Sanderfoot A."/>
            <person name="Schween G."/>
            <person name="Shiu S.-H."/>
            <person name="Stueber K."/>
            <person name="Theodoulou F.L."/>
            <person name="Tu H."/>
            <person name="Van de Peer Y."/>
            <person name="Verrier P.J."/>
            <person name="Waters E."/>
            <person name="Wood A."/>
            <person name="Yang L."/>
            <person name="Cove D."/>
            <person name="Cuming A."/>
            <person name="Hasebe M."/>
            <person name="Lucas S."/>
            <person name="Mishler D.B."/>
            <person name="Reski R."/>
            <person name="Grigoriev I."/>
            <person name="Quatrano R.S."/>
            <person name="Boore J.L."/>
        </authorList>
    </citation>
    <scope>NUCLEOTIDE SEQUENCE [LARGE SCALE GENOMIC DNA]</scope>
    <source>
        <strain evidence="2 3">cv. Gransden 2004</strain>
    </source>
</reference>
<organism evidence="1">
    <name type="scientific">Physcomitrium patens</name>
    <name type="common">Spreading-leaved earth moss</name>
    <name type="synonym">Physcomitrella patens</name>
    <dbReference type="NCBI Taxonomy" id="3218"/>
    <lineage>
        <taxon>Eukaryota</taxon>
        <taxon>Viridiplantae</taxon>
        <taxon>Streptophyta</taxon>
        <taxon>Embryophyta</taxon>
        <taxon>Bryophyta</taxon>
        <taxon>Bryophytina</taxon>
        <taxon>Bryopsida</taxon>
        <taxon>Funariidae</taxon>
        <taxon>Funariales</taxon>
        <taxon>Funariaceae</taxon>
        <taxon>Physcomitrium</taxon>
    </lineage>
</organism>
<gene>
    <name evidence="1" type="ORF">PHYPA_001200</name>
</gene>
<reference evidence="2" key="3">
    <citation type="submission" date="2020-12" db="UniProtKB">
        <authorList>
            <consortium name="EnsemblPlants"/>
        </authorList>
    </citation>
    <scope>IDENTIFICATION</scope>
</reference>
<sequence>MCFDFKTHKFFISRDVYFNKVVVEILPTIHSISSKDDLLYTFLDLNSTTPLHEDTTIIPTSNLIHCINDFLNSLTL</sequence>
<evidence type="ECO:0000313" key="1">
    <source>
        <dbReference type="EMBL" id="PNR62776.1"/>
    </source>
</evidence>